<reference evidence="2 3" key="1">
    <citation type="submission" date="2023-01" db="EMBL/GenBank/DDBJ databases">
        <title>Analysis of 21 Apiospora genomes using comparative genomics revels a genus with tremendous synthesis potential of carbohydrate active enzymes and secondary metabolites.</title>
        <authorList>
            <person name="Sorensen T."/>
        </authorList>
    </citation>
    <scope>NUCLEOTIDE SEQUENCE [LARGE SCALE GENOMIC DNA]</scope>
    <source>
        <strain evidence="2 3">CBS 135458</strain>
    </source>
</reference>
<evidence type="ECO:0000313" key="3">
    <source>
        <dbReference type="Proteomes" id="UP001480595"/>
    </source>
</evidence>
<dbReference type="Gene3D" id="3.40.50.1110">
    <property type="entry name" value="SGNH hydrolase"/>
    <property type="match status" value="1"/>
</dbReference>
<evidence type="ECO:0000256" key="1">
    <source>
        <dbReference type="ARBA" id="ARBA00022729"/>
    </source>
</evidence>
<keyword evidence="1" id="KW-0732">Signal</keyword>
<organism evidence="2 3">
    <name type="scientific">Apiospora phragmitis</name>
    <dbReference type="NCBI Taxonomy" id="2905665"/>
    <lineage>
        <taxon>Eukaryota</taxon>
        <taxon>Fungi</taxon>
        <taxon>Dikarya</taxon>
        <taxon>Ascomycota</taxon>
        <taxon>Pezizomycotina</taxon>
        <taxon>Sordariomycetes</taxon>
        <taxon>Xylariomycetidae</taxon>
        <taxon>Amphisphaeriales</taxon>
        <taxon>Apiosporaceae</taxon>
        <taxon>Apiospora</taxon>
    </lineage>
</organism>
<dbReference type="InterPro" id="IPR028994">
    <property type="entry name" value="Integrin_alpha_N"/>
</dbReference>
<dbReference type="EMBL" id="JAQQWL010000011">
    <property type="protein sequence ID" value="KAK8050095.1"/>
    <property type="molecule type" value="Genomic_DNA"/>
</dbReference>
<proteinExistence type="predicted"/>
<dbReference type="RefSeq" id="XP_066712344.1">
    <property type="nucleotide sequence ID" value="XM_066863234.1"/>
</dbReference>
<dbReference type="GeneID" id="92096297"/>
<dbReference type="SUPFAM" id="SSF69318">
    <property type="entry name" value="Integrin alpha N-terminal domain"/>
    <property type="match status" value="1"/>
</dbReference>
<evidence type="ECO:0000313" key="2">
    <source>
        <dbReference type="EMBL" id="KAK8050095.1"/>
    </source>
</evidence>
<keyword evidence="3" id="KW-1185">Reference proteome</keyword>
<dbReference type="InterPro" id="IPR013517">
    <property type="entry name" value="FG-GAP"/>
</dbReference>
<dbReference type="Proteomes" id="UP001480595">
    <property type="component" value="Unassembled WGS sequence"/>
</dbReference>
<dbReference type="Pfam" id="PF13517">
    <property type="entry name" value="FG-GAP_3"/>
    <property type="match status" value="1"/>
</dbReference>
<name>A0ABR1TTV5_9PEZI</name>
<gene>
    <name evidence="2" type="ORF">PG994_011825</name>
</gene>
<comment type="caution">
    <text evidence="2">The sequence shown here is derived from an EMBL/GenBank/DDBJ whole genome shotgun (WGS) entry which is preliminary data.</text>
</comment>
<sequence>MKGQEEISSPKFISDPRTLCQPQRAGVNGQYAALVDKLQNAGRPIIWKDLSWMKLEDGIGPDGVHPDDHGYAMMARMCLTQKGSGQGDGIYMHSSVEQGIIWEQDSGWDRDQWMFARLWSSAQDDLLGWFRETDDSPITYVVWKNTFGSGPVGDGRDDFCCIYGNRDLYCSINNGDGTNDKWPSFTSHSMIKQNEGWPQANVRLADIDGDGRTDYCVLKDNGSIDCWRNGGTNSRTLTEIANTGDFKVGTTGSGSQMMVGLRLGLTREAVPRGVMATVSISPGARDIIKTNLMKDGLTAAWEDLRAVSIPKSSLAKS</sequence>
<protein>
    <submittedName>
        <fullName evidence="2">Uncharacterized protein</fullName>
    </submittedName>
</protein>
<dbReference type="InterPro" id="IPR036514">
    <property type="entry name" value="SGNH_hydro_sf"/>
</dbReference>
<accession>A0ABR1TTV5</accession>